<feature type="domain" description="Peptidase M20 dimerisation" evidence="3">
    <location>
        <begin position="182"/>
        <end position="281"/>
    </location>
</feature>
<dbReference type="NCBIfam" id="TIGR01891">
    <property type="entry name" value="amidohydrolases"/>
    <property type="match status" value="1"/>
</dbReference>
<accession>A0A370HHK2</accession>
<keyword evidence="5" id="KW-1185">Reference proteome</keyword>
<comment type="caution">
    <text evidence="4">The sequence shown here is derived from an EMBL/GenBank/DDBJ whole genome shotgun (WGS) entry which is preliminary data.</text>
</comment>
<keyword evidence="2" id="KW-0479">Metal-binding</keyword>
<sequence length="382" mass="40971">MFLTNQDVIELTEWRRRLHRMPEVSREEAKTAEEVQAFLEANAPDRIVTSLGGHGVAAVYEGREPGPTVMVRAELDALPIEEISDAPHRSAIPGKGHLCGHDGHMAILAALARGLGRQRPRRGRAVLLFQPAEEDGSGAAAVVADPKFREIAPDIAFSLHNMPGIPFGKAALAEGVVNCASRGMRITLTGKTAHASMPETGISPMNAVAHLMSALTALSHGSTLDETFSLVTITHAEMGEPAFGIAPAHAEIWATLRTLTDSRMQDLCARAEALAAEAARNQGLKVDIAYDDVFHHCENAPEAVAHLRRALEAEGVPHDEGAGPIRASEDFGRFGQKAPAAMFFLGAGETYPSLHNPDYDFPDDLIGIGARVFMRALRDILG</sequence>
<dbReference type="GO" id="GO:0016787">
    <property type="term" value="F:hydrolase activity"/>
    <property type="evidence" value="ECO:0007669"/>
    <property type="project" value="UniProtKB-KW"/>
</dbReference>
<dbReference type="InterPro" id="IPR002933">
    <property type="entry name" value="Peptidase_M20"/>
</dbReference>
<feature type="binding site" evidence="2">
    <location>
        <position position="355"/>
    </location>
    <ligand>
        <name>Mn(2+)</name>
        <dbReference type="ChEBI" id="CHEBI:29035"/>
        <label>2</label>
    </ligand>
</feature>
<dbReference type="RefSeq" id="WP_114772015.1">
    <property type="nucleotide sequence ID" value="NZ_QQBB01000009.1"/>
</dbReference>
<dbReference type="SUPFAM" id="SSF55031">
    <property type="entry name" value="Bacterial exopeptidase dimerisation domain"/>
    <property type="match status" value="1"/>
</dbReference>
<feature type="binding site" evidence="2">
    <location>
        <position position="134"/>
    </location>
    <ligand>
        <name>Mn(2+)</name>
        <dbReference type="ChEBI" id="CHEBI:29035"/>
        <label>2</label>
    </ligand>
</feature>
<dbReference type="PANTHER" id="PTHR11014:SF169">
    <property type="entry name" value="CLAN MH, FAMILY M20, PEPTIDASE T-LIKE METALLOPEPTIDASE"/>
    <property type="match status" value="1"/>
</dbReference>
<dbReference type="Gene3D" id="3.40.630.10">
    <property type="entry name" value="Zn peptidases"/>
    <property type="match status" value="1"/>
</dbReference>
<keyword evidence="1 4" id="KW-0378">Hydrolase</keyword>
<keyword evidence="2" id="KW-0464">Manganese</keyword>
<dbReference type="AlphaFoldDB" id="A0A370HHK2"/>
<feature type="binding site" evidence="2">
    <location>
        <position position="101"/>
    </location>
    <ligand>
        <name>Mn(2+)</name>
        <dbReference type="ChEBI" id="CHEBI:29035"/>
        <label>2</label>
    </ligand>
</feature>
<comment type="cofactor">
    <cofactor evidence="2">
        <name>Mn(2+)</name>
        <dbReference type="ChEBI" id="CHEBI:29035"/>
    </cofactor>
    <text evidence="2">The Mn(2+) ion enhances activity.</text>
</comment>
<dbReference type="Gene3D" id="3.30.70.360">
    <property type="match status" value="1"/>
</dbReference>
<name>A0A370HHK2_9HYPH</name>
<dbReference type="InterPro" id="IPR036264">
    <property type="entry name" value="Bact_exopeptidase_dim_dom"/>
</dbReference>
<dbReference type="Proteomes" id="UP000254925">
    <property type="component" value="Unassembled WGS sequence"/>
</dbReference>
<dbReference type="Pfam" id="PF07687">
    <property type="entry name" value="M20_dimer"/>
    <property type="match status" value="1"/>
</dbReference>
<organism evidence="4 5">
    <name type="scientific">Microvirga subterranea</name>
    <dbReference type="NCBI Taxonomy" id="186651"/>
    <lineage>
        <taxon>Bacteria</taxon>
        <taxon>Pseudomonadati</taxon>
        <taxon>Pseudomonadota</taxon>
        <taxon>Alphaproteobacteria</taxon>
        <taxon>Hyphomicrobiales</taxon>
        <taxon>Methylobacteriaceae</taxon>
        <taxon>Microvirga</taxon>
    </lineage>
</organism>
<evidence type="ECO:0000259" key="3">
    <source>
        <dbReference type="Pfam" id="PF07687"/>
    </source>
</evidence>
<evidence type="ECO:0000313" key="4">
    <source>
        <dbReference type="EMBL" id="RDI56425.1"/>
    </source>
</evidence>
<dbReference type="PIRSF" id="PIRSF005962">
    <property type="entry name" value="Pept_M20D_amidohydro"/>
    <property type="match status" value="1"/>
</dbReference>
<dbReference type="SUPFAM" id="SSF53187">
    <property type="entry name" value="Zn-dependent exopeptidases"/>
    <property type="match status" value="1"/>
</dbReference>
<evidence type="ECO:0000256" key="2">
    <source>
        <dbReference type="PIRSR" id="PIRSR005962-1"/>
    </source>
</evidence>
<feature type="binding site" evidence="2">
    <location>
        <position position="99"/>
    </location>
    <ligand>
        <name>Mn(2+)</name>
        <dbReference type="ChEBI" id="CHEBI:29035"/>
        <label>2</label>
    </ligand>
</feature>
<evidence type="ECO:0000256" key="1">
    <source>
        <dbReference type="ARBA" id="ARBA00022801"/>
    </source>
</evidence>
<dbReference type="PANTHER" id="PTHR11014">
    <property type="entry name" value="PEPTIDASE M20 FAMILY MEMBER"/>
    <property type="match status" value="1"/>
</dbReference>
<gene>
    <name evidence="4" type="ORF">DES45_109109</name>
</gene>
<proteinExistence type="predicted"/>
<protein>
    <submittedName>
        <fullName evidence="4">Amidohydrolase</fullName>
    </submittedName>
</protein>
<dbReference type="InterPro" id="IPR011650">
    <property type="entry name" value="Peptidase_M20_dimer"/>
</dbReference>
<evidence type="ECO:0000313" key="5">
    <source>
        <dbReference type="Proteomes" id="UP000254925"/>
    </source>
</evidence>
<dbReference type="GO" id="GO:0046872">
    <property type="term" value="F:metal ion binding"/>
    <property type="evidence" value="ECO:0007669"/>
    <property type="project" value="UniProtKB-KW"/>
</dbReference>
<dbReference type="EMBL" id="QQBB01000009">
    <property type="protein sequence ID" value="RDI56425.1"/>
    <property type="molecule type" value="Genomic_DNA"/>
</dbReference>
<dbReference type="OrthoDB" id="9777385at2"/>
<reference evidence="4 5" key="1">
    <citation type="submission" date="2018-07" db="EMBL/GenBank/DDBJ databases">
        <title>Genomic Encyclopedia of Type Strains, Phase IV (KMG-IV): sequencing the most valuable type-strain genomes for metagenomic binning, comparative biology and taxonomic classification.</title>
        <authorList>
            <person name="Goeker M."/>
        </authorList>
    </citation>
    <scope>NUCLEOTIDE SEQUENCE [LARGE SCALE GENOMIC DNA]</scope>
    <source>
        <strain evidence="4 5">DSM 14364</strain>
    </source>
</reference>
<dbReference type="Pfam" id="PF01546">
    <property type="entry name" value="Peptidase_M20"/>
    <property type="match status" value="1"/>
</dbReference>
<dbReference type="InterPro" id="IPR017439">
    <property type="entry name" value="Amidohydrolase"/>
</dbReference>
<feature type="binding site" evidence="2">
    <location>
        <position position="160"/>
    </location>
    <ligand>
        <name>Mn(2+)</name>
        <dbReference type="ChEBI" id="CHEBI:29035"/>
        <label>2</label>
    </ligand>
</feature>